<feature type="domain" description="Palmitoyltransferase DHHC" evidence="10">
    <location>
        <begin position="159"/>
        <end position="280"/>
    </location>
</feature>
<organism evidence="11 12">
    <name type="scientific">Cinchona calisaya</name>
    <dbReference type="NCBI Taxonomy" id="153742"/>
    <lineage>
        <taxon>Eukaryota</taxon>
        <taxon>Viridiplantae</taxon>
        <taxon>Streptophyta</taxon>
        <taxon>Embryophyta</taxon>
        <taxon>Tracheophyta</taxon>
        <taxon>Spermatophyta</taxon>
        <taxon>Magnoliopsida</taxon>
        <taxon>eudicotyledons</taxon>
        <taxon>Gunneridae</taxon>
        <taxon>Pentapetalae</taxon>
        <taxon>asterids</taxon>
        <taxon>lamiids</taxon>
        <taxon>Gentianales</taxon>
        <taxon>Rubiaceae</taxon>
        <taxon>Cinchonoideae</taxon>
        <taxon>Cinchoneae</taxon>
        <taxon>Cinchona</taxon>
    </lineage>
</organism>
<feature type="transmembrane region" description="Helical" evidence="8">
    <location>
        <begin position="80"/>
        <end position="103"/>
    </location>
</feature>
<feature type="transmembrane region" description="Helical" evidence="8">
    <location>
        <begin position="53"/>
        <end position="73"/>
    </location>
</feature>
<comment type="subcellular location">
    <subcellularLocation>
        <location evidence="1">Endomembrane system</location>
        <topology evidence="1">Multi-pass membrane protein</topology>
    </subcellularLocation>
</comment>
<evidence type="ECO:0000313" key="11">
    <source>
        <dbReference type="EMBL" id="KAL3534079.1"/>
    </source>
</evidence>
<feature type="transmembrane region" description="Helical" evidence="8">
    <location>
        <begin position="245"/>
        <end position="270"/>
    </location>
</feature>
<dbReference type="EMBL" id="JBJUIK010000002">
    <property type="protein sequence ID" value="KAL3534079.1"/>
    <property type="molecule type" value="Genomic_DNA"/>
</dbReference>
<dbReference type="InterPro" id="IPR039859">
    <property type="entry name" value="PFA4/ZDH16/20/ERF2-like"/>
</dbReference>
<reference evidence="11 12" key="1">
    <citation type="submission" date="2024-11" db="EMBL/GenBank/DDBJ databases">
        <title>A near-complete genome assembly of Cinchona calisaya.</title>
        <authorList>
            <person name="Lian D.C."/>
            <person name="Zhao X.W."/>
            <person name="Wei L."/>
        </authorList>
    </citation>
    <scope>NUCLEOTIDE SEQUENCE [LARGE SCALE GENOMIC DNA]</scope>
    <source>
        <tissue evidence="11">Nenye</tissue>
    </source>
</reference>
<evidence type="ECO:0000259" key="10">
    <source>
        <dbReference type="Pfam" id="PF01529"/>
    </source>
</evidence>
<feature type="region of interest" description="Disordered" evidence="9">
    <location>
        <begin position="1"/>
        <end position="22"/>
    </location>
</feature>
<comment type="catalytic activity">
    <reaction evidence="8">
        <text>L-cysteinyl-[protein] + hexadecanoyl-CoA = S-hexadecanoyl-L-cysteinyl-[protein] + CoA</text>
        <dbReference type="Rhea" id="RHEA:36683"/>
        <dbReference type="Rhea" id="RHEA-COMP:10131"/>
        <dbReference type="Rhea" id="RHEA-COMP:11032"/>
        <dbReference type="ChEBI" id="CHEBI:29950"/>
        <dbReference type="ChEBI" id="CHEBI:57287"/>
        <dbReference type="ChEBI" id="CHEBI:57379"/>
        <dbReference type="ChEBI" id="CHEBI:74151"/>
        <dbReference type="EC" id="2.3.1.225"/>
    </reaction>
</comment>
<evidence type="ECO:0000256" key="1">
    <source>
        <dbReference type="ARBA" id="ARBA00004127"/>
    </source>
</evidence>
<dbReference type="InterPro" id="IPR001594">
    <property type="entry name" value="Palmitoyltrfase_DHHC"/>
</dbReference>
<evidence type="ECO:0000256" key="6">
    <source>
        <dbReference type="ARBA" id="ARBA00023136"/>
    </source>
</evidence>
<evidence type="ECO:0000256" key="2">
    <source>
        <dbReference type="ARBA" id="ARBA00008574"/>
    </source>
</evidence>
<dbReference type="GO" id="GO:0019706">
    <property type="term" value="F:protein-cysteine S-palmitoyltransferase activity"/>
    <property type="evidence" value="ECO:0007669"/>
    <property type="project" value="UniProtKB-EC"/>
</dbReference>
<dbReference type="AlphaFoldDB" id="A0ABD3AST6"/>
<dbReference type="EC" id="2.3.1.225" evidence="8"/>
<sequence>MTSTATFMSDGHPPLPPAPSSNIPKKRLYQVWKGRNKFLCGGRFIFGPDGSSLFLSTFLIGTPALTFCIKMLLRLSEVDYVYGHAVLVVGFILTVLDLTFLFMTSATNPGIVPRNSRPPESEEQSTSSSISMEWINNATPDLKLPRTKDVLVNGQTVKVKYCDTCLLYRPPRASHCSICNNCVQRFDHHCPWVGQCIGVRNYRCFILFITTSTTLCIYVFTFSLLNIIKQPGSIWRSMSKDIVSVILIVYCFIAVWFVGGLSVFHFYLILTNQTTYENFRYRYDKKENPYNHGIIRNLREIFLSKTPPSLVNFREWVIEEDDTFMGSISHKFRGDIINHKAIIDIEMGGKLSKDGTYALPDILQKIDYNGINDSLKKEGGENIKFDPLLFPNAEELKDSQWRTRNEECTADDDRSDDSSQRASSAVLQR</sequence>
<accession>A0ABD3AST6</accession>
<comment type="domain">
    <text evidence="8">The DHHC domain is required for palmitoyltransferase activity.</text>
</comment>
<keyword evidence="7 8" id="KW-0012">Acyltransferase</keyword>
<evidence type="ECO:0000256" key="4">
    <source>
        <dbReference type="ARBA" id="ARBA00022692"/>
    </source>
</evidence>
<keyword evidence="12" id="KW-1185">Reference proteome</keyword>
<name>A0ABD3AST6_9GENT</name>
<dbReference type="PANTHER" id="PTHR22883">
    <property type="entry name" value="ZINC FINGER DHHC DOMAIN CONTAINING PROTEIN"/>
    <property type="match status" value="1"/>
</dbReference>
<protein>
    <recommendedName>
        <fullName evidence="8">S-acyltransferase</fullName>
        <ecNumber evidence="8">2.3.1.225</ecNumber>
    </recommendedName>
    <alternativeName>
        <fullName evidence="8">Palmitoyltransferase</fullName>
    </alternativeName>
</protein>
<keyword evidence="5 8" id="KW-1133">Transmembrane helix</keyword>
<dbReference type="PANTHER" id="PTHR22883:SF391">
    <property type="entry name" value="PROTEIN S-ACYLTRANSFERASE 3-RELATED"/>
    <property type="match status" value="1"/>
</dbReference>
<evidence type="ECO:0000256" key="9">
    <source>
        <dbReference type="SAM" id="MobiDB-lite"/>
    </source>
</evidence>
<keyword evidence="3 8" id="KW-0808">Transferase</keyword>
<dbReference type="Pfam" id="PF01529">
    <property type="entry name" value="DHHC"/>
    <property type="match status" value="1"/>
</dbReference>
<evidence type="ECO:0000256" key="3">
    <source>
        <dbReference type="ARBA" id="ARBA00022679"/>
    </source>
</evidence>
<feature type="region of interest" description="Disordered" evidence="9">
    <location>
        <begin position="400"/>
        <end position="429"/>
    </location>
</feature>
<feature type="transmembrane region" description="Helical" evidence="8">
    <location>
        <begin position="205"/>
        <end position="225"/>
    </location>
</feature>
<evidence type="ECO:0000256" key="8">
    <source>
        <dbReference type="RuleBase" id="RU079119"/>
    </source>
</evidence>
<evidence type="ECO:0000313" key="12">
    <source>
        <dbReference type="Proteomes" id="UP001630127"/>
    </source>
</evidence>
<gene>
    <name evidence="11" type="ORF">ACH5RR_002540</name>
</gene>
<proteinExistence type="inferred from homology"/>
<evidence type="ECO:0000256" key="5">
    <source>
        <dbReference type="ARBA" id="ARBA00022989"/>
    </source>
</evidence>
<evidence type="ECO:0000256" key="7">
    <source>
        <dbReference type="ARBA" id="ARBA00023315"/>
    </source>
</evidence>
<keyword evidence="6 8" id="KW-0472">Membrane</keyword>
<comment type="similarity">
    <text evidence="2 8">Belongs to the DHHC palmitoyltransferase family.</text>
</comment>
<keyword evidence="4 8" id="KW-0812">Transmembrane</keyword>
<dbReference type="Proteomes" id="UP001630127">
    <property type="component" value="Unassembled WGS sequence"/>
</dbReference>
<feature type="compositionally biased region" description="Low complexity" evidence="9">
    <location>
        <begin position="420"/>
        <end position="429"/>
    </location>
</feature>
<dbReference type="GO" id="GO:0012505">
    <property type="term" value="C:endomembrane system"/>
    <property type="evidence" value="ECO:0007669"/>
    <property type="project" value="UniProtKB-SubCell"/>
</dbReference>
<comment type="caution">
    <text evidence="11">The sequence shown here is derived from an EMBL/GenBank/DDBJ whole genome shotgun (WGS) entry which is preliminary data.</text>
</comment>
<dbReference type="PROSITE" id="PS50216">
    <property type="entry name" value="DHHC"/>
    <property type="match status" value="1"/>
</dbReference>